<dbReference type="Pfam" id="PF19279">
    <property type="entry name" value="YegS_C"/>
    <property type="match status" value="1"/>
</dbReference>
<dbReference type="GO" id="GO:0001727">
    <property type="term" value="F:lipid kinase activity"/>
    <property type="evidence" value="ECO:0007669"/>
    <property type="project" value="TreeGrafter"/>
</dbReference>
<keyword evidence="4" id="KW-0067">ATP-binding</keyword>
<evidence type="ECO:0000313" key="7">
    <source>
        <dbReference type="Proteomes" id="UP000054988"/>
    </source>
</evidence>
<dbReference type="SMART" id="SM00046">
    <property type="entry name" value="DAGKc"/>
    <property type="match status" value="1"/>
</dbReference>
<dbReference type="Gene3D" id="3.40.50.10330">
    <property type="entry name" value="Probable inorganic polyphosphate/atp-NAD kinase, domain 1"/>
    <property type="match status" value="1"/>
</dbReference>
<dbReference type="GO" id="GO:0005737">
    <property type="term" value="C:cytoplasm"/>
    <property type="evidence" value="ECO:0007669"/>
    <property type="project" value="TreeGrafter"/>
</dbReference>
<dbReference type="GO" id="GO:0016020">
    <property type="term" value="C:membrane"/>
    <property type="evidence" value="ECO:0007669"/>
    <property type="project" value="TreeGrafter"/>
</dbReference>
<evidence type="ECO:0000256" key="4">
    <source>
        <dbReference type="ARBA" id="ARBA00022840"/>
    </source>
</evidence>
<evidence type="ECO:0000256" key="1">
    <source>
        <dbReference type="ARBA" id="ARBA00022679"/>
    </source>
</evidence>
<sequence>MAVEVDVQGKTRSYSAEDSHLRIPLYDVVSADFNREVKSLELGYVTRRKKSGPLLFIRVKGQVKGSEDEAAEFSTTLLEKAYEGAVTCVTNTSLPISPFVLGVKRNRRLKVLINPNGGVGKAVPLFKLSVEPVLRAAGCSLDIVHTKGHGDAFDIAKNLPLDEFDALLTVSGDGLIHEVLNGFGKHPKPKKALAIPVAPVPAGSGNGLSLNLLGIEDGFDPVAAALNAVKGKPMSIDIFSITQNGETSLSFMSQALGLMADLDLGTEHLRWMGDTRFFYGFLRGLIKFKSCALELSYKIAEEDKNTMFNTLKARREGTRPNYTPPAEDLGDVALPKPRYSSTDNDGWTTFDKPSLFIYAGQGPYVGRDFMAFPVSLPDDGLIDIFVQAKSTRGDAIAMMDEAPRGGIYWNENCHYIKAHAYRIRPLSKRGSLSVDGERYPFEEFQVEVIPKLATLLSPYGCYAAEFKRQES</sequence>
<dbReference type="InterPro" id="IPR016064">
    <property type="entry name" value="NAD/diacylglycerol_kinase_sf"/>
</dbReference>
<protein>
    <recommendedName>
        <fullName evidence="5">DAGKc domain-containing protein</fullName>
    </recommendedName>
</protein>
<dbReference type="GO" id="GO:0005524">
    <property type="term" value="F:ATP binding"/>
    <property type="evidence" value="ECO:0007669"/>
    <property type="project" value="UniProtKB-KW"/>
</dbReference>
<keyword evidence="3" id="KW-0418">Kinase</keyword>
<dbReference type="GO" id="GO:0046512">
    <property type="term" value="P:sphingosine biosynthetic process"/>
    <property type="evidence" value="ECO:0007669"/>
    <property type="project" value="TreeGrafter"/>
</dbReference>
<keyword evidence="2" id="KW-0547">Nucleotide-binding</keyword>
<dbReference type="Gene3D" id="2.60.200.40">
    <property type="match status" value="1"/>
</dbReference>
<accession>A0A0W0F4R0</accession>
<gene>
    <name evidence="6" type="ORF">WG66_16101</name>
</gene>
<dbReference type="EMBL" id="LATX01002335">
    <property type="protein sequence ID" value="KTB31321.1"/>
    <property type="molecule type" value="Genomic_DNA"/>
</dbReference>
<evidence type="ECO:0000259" key="5">
    <source>
        <dbReference type="PROSITE" id="PS50146"/>
    </source>
</evidence>
<dbReference type="InterPro" id="IPR017438">
    <property type="entry name" value="ATP-NAD_kinase_N"/>
</dbReference>
<dbReference type="SUPFAM" id="SSF111331">
    <property type="entry name" value="NAD kinase/diacylglycerol kinase-like"/>
    <property type="match status" value="1"/>
</dbReference>
<dbReference type="InterPro" id="IPR001206">
    <property type="entry name" value="Diacylglycerol_kinase_cat_dom"/>
</dbReference>
<dbReference type="Proteomes" id="UP000054988">
    <property type="component" value="Unassembled WGS sequence"/>
</dbReference>
<feature type="domain" description="DAGKc" evidence="5">
    <location>
        <begin position="104"/>
        <end position="245"/>
    </location>
</feature>
<dbReference type="AlphaFoldDB" id="A0A0W0F4R0"/>
<proteinExistence type="predicted"/>
<organism evidence="6 7">
    <name type="scientific">Moniliophthora roreri</name>
    <name type="common">Frosty pod rot fungus</name>
    <name type="synonym">Monilia roreri</name>
    <dbReference type="NCBI Taxonomy" id="221103"/>
    <lineage>
        <taxon>Eukaryota</taxon>
        <taxon>Fungi</taxon>
        <taxon>Dikarya</taxon>
        <taxon>Basidiomycota</taxon>
        <taxon>Agaricomycotina</taxon>
        <taxon>Agaricomycetes</taxon>
        <taxon>Agaricomycetidae</taxon>
        <taxon>Agaricales</taxon>
        <taxon>Marasmiineae</taxon>
        <taxon>Marasmiaceae</taxon>
        <taxon>Moniliophthora</taxon>
    </lineage>
</organism>
<dbReference type="eggNOG" id="KOG1116">
    <property type="taxonomic scope" value="Eukaryota"/>
</dbReference>
<evidence type="ECO:0000256" key="3">
    <source>
        <dbReference type="ARBA" id="ARBA00022777"/>
    </source>
</evidence>
<dbReference type="PROSITE" id="PS50146">
    <property type="entry name" value="DAGK"/>
    <property type="match status" value="1"/>
</dbReference>
<dbReference type="Pfam" id="PF00781">
    <property type="entry name" value="DAGK_cat"/>
    <property type="match status" value="1"/>
</dbReference>
<dbReference type="InterPro" id="IPR045540">
    <property type="entry name" value="YegS/DAGK_C"/>
</dbReference>
<evidence type="ECO:0000313" key="6">
    <source>
        <dbReference type="EMBL" id="KTB31321.1"/>
    </source>
</evidence>
<dbReference type="InterPro" id="IPR050187">
    <property type="entry name" value="Lipid_Phosphate_FormReg"/>
</dbReference>
<evidence type="ECO:0000256" key="2">
    <source>
        <dbReference type="ARBA" id="ARBA00022741"/>
    </source>
</evidence>
<name>A0A0W0F4R0_MONRR</name>
<comment type="caution">
    <text evidence="6">The sequence shown here is derived from an EMBL/GenBank/DDBJ whole genome shotgun (WGS) entry which is preliminary data.</text>
</comment>
<keyword evidence="1" id="KW-0808">Transferase</keyword>
<dbReference type="PANTHER" id="PTHR12358:SF31">
    <property type="entry name" value="ACYLGLYCEROL KINASE, MITOCHONDRIAL"/>
    <property type="match status" value="1"/>
</dbReference>
<reference evidence="6 7" key="1">
    <citation type="submission" date="2015-12" db="EMBL/GenBank/DDBJ databases">
        <title>Draft genome sequence of Moniliophthora roreri, the causal agent of frosty pod rot of cacao.</title>
        <authorList>
            <person name="Aime M.C."/>
            <person name="Diaz-Valderrama J.R."/>
            <person name="Kijpornyongpan T."/>
            <person name="Phillips-Mora W."/>
        </authorList>
    </citation>
    <scope>NUCLEOTIDE SEQUENCE [LARGE SCALE GENOMIC DNA]</scope>
    <source>
        <strain evidence="6 7">MCA 2952</strain>
    </source>
</reference>
<dbReference type="PANTHER" id="PTHR12358">
    <property type="entry name" value="SPHINGOSINE KINASE"/>
    <property type="match status" value="1"/>
</dbReference>